<dbReference type="EMBL" id="CDSF01000077">
    <property type="protein sequence ID" value="CEO96902.1"/>
    <property type="molecule type" value="Genomic_DNA"/>
</dbReference>
<dbReference type="Proteomes" id="UP000290189">
    <property type="component" value="Unassembled WGS sequence"/>
</dbReference>
<dbReference type="SUPFAM" id="SSF51556">
    <property type="entry name" value="Metallo-dependent hydrolases"/>
    <property type="match status" value="1"/>
</dbReference>
<evidence type="ECO:0000313" key="5">
    <source>
        <dbReference type="Proteomes" id="UP000290189"/>
    </source>
</evidence>
<evidence type="ECO:0000313" key="4">
    <source>
        <dbReference type="Proteomes" id="UP000039324"/>
    </source>
</evidence>
<accession>A0A0G4INZ8</accession>
<dbReference type="EMBL" id="OVEO01000019">
    <property type="protein sequence ID" value="SPR01858.1"/>
    <property type="molecule type" value="Genomic_DNA"/>
</dbReference>
<geneLocation type="mitochondrion" evidence="3"/>
<evidence type="ECO:0000256" key="1">
    <source>
        <dbReference type="SAM" id="MobiDB-lite"/>
    </source>
</evidence>
<evidence type="ECO:0000313" key="2">
    <source>
        <dbReference type="EMBL" id="CEO96902.1"/>
    </source>
</evidence>
<organism evidence="2 4">
    <name type="scientific">Plasmodiophora brassicae</name>
    <name type="common">Clubroot disease agent</name>
    <dbReference type="NCBI Taxonomy" id="37360"/>
    <lineage>
        <taxon>Eukaryota</taxon>
        <taxon>Sar</taxon>
        <taxon>Rhizaria</taxon>
        <taxon>Endomyxa</taxon>
        <taxon>Phytomyxea</taxon>
        <taxon>Plasmodiophorida</taxon>
        <taxon>Plasmodiophoridae</taxon>
        <taxon>Plasmodiophora</taxon>
    </lineage>
</organism>
<keyword evidence="3" id="KW-0496">Mitochondrion</keyword>
<keyword evidence="4" id="KW-1185">Reference proteome</keyword>
<proteinExistence type="predicted"/>
<feature type="region of interest" description="Disordered" evidence="1">
    <location>
        <begin position="342"/>
        <end position="383"/>
    </location>
</feature>
<dbReference type="OrthoDB" id="272271at2759"/>
<dbReference type="Proteomes" id="UP000039324">
    <property type="component" value="Unassembled WGS sequence"/>
</dbReference>
<name>A0A0G4INZ8_PLABS</name>
<reference evidence="3 5" key="2">
    <citation type="submission" date="2018-03" db="EMBL/GenBank/DDBJ databases">
        <authorList>
            <person name="Fogelqvist J."/>
        </authorList>
    </citation>
    <scope>NUCLEOTIDE SEQUENCE [LARGE SCALE GENOMIC DNA]</scope>
</reference>
<dbReference type="InterPro" id="IPR032466">
    <property type="entry name" value="Metal_Hydrolase"/>
</dbReference>
<dbReference type="Gene3D" id="3.20.20.140">
    <property type="entry name" value="Metal-dependent hydrolases"/>
    <property type="match status" value="1"/>
</dbReference>
<gene>
    <name evidence="2" type="ORF">PBRA_005506</name>
    <name evidence="3" type="ORF">PLBR_LOCUS9073</name>
</gene>
<protein>
    <submittedName>
        <fullName evidence="2">Uncharacterized protein</fullName>
    </submittedName>
</protein>
<reference evidence="2 4" key="1">
    <citation type="submission" date="2015-02" db="EMBL/GenBank/DDBJ databases">
        <authorList>
            <person name="Chooi Y.-H."/>
        </authorList>
    </citation>
    <scope>NUCLEOTIDE SEQUENCE [LARGE SCALE GENOMIC DNA]</scope>
    <source>
        <strain evidence="2">E3</strain>
    </source>
</reference>
<feature type="compositionally biased region" description="Acidic residues" evidence="1">
    <location>
        <begin position="352"/>
        <end position="362"/>
    </location>
</feature>
<dbReference type="AlphaFoldDB" id="A0A0G4INZ8"/>
<sequence>MASSSSSSSGSIGSDAHADRTARIIAELDRVVGCRGLAELHTHLMGMGAADLWLRIMTVYLPRATACRATDAWRKLKHALGVLFPDRPSKDAAAACLRARIESLQAKCTNTGCRHEVDLDDSLIGQLERRAGQERISFVADHFTNDVVFPEDTLVQICNIETGVADVTFRQDMRRYLLEGLFNNSTSSNGANVNGLFNEYVYLNARRKTLCWAVGLRNEHIADLVVGSDRSNGSFRALVSNWFQFLGKDGDAPGHHDIVQVFRGKFTPQFYPMRFAAKDCIYEQRPEVLGILLNTVLGRYDRAGVNYVEMSVGSSDVMNLTIMDNVVRKSFSSPLVNLRNRKRGQAGVAGDEPSEGDVEDLPDASSESEKEMPEISISGDPCRSQPRPVWRKYFGVYHNKPRGLTFTLLMAFKRNSSSVRLPTKYRSLTDIEFNALSEGSALERLLQFVKSVPLDASLQDLAKELCSKKSIESMFADELRKAQEFLDVLHDDGSSRDLHRYWKHLLVGLDVVGDEMGYPYIPLTHPTFLSIVRYFRDNGRRTFGMRIHAGESVPRPPSSAFPAPSPNPGQRTLQRAFELHMRVLMTSIRMLYEAIGAPPAGHPSALIRIGHGVAFLHLADDSEVRGSALPDLDCAPADDDDLILSLRKFRQFCRTNSIVFELNPTSNDALLFDSVVDDKPENQRTLRRFLNLHIPVTLCTDDDGVWAIHKCKDHYSHISVAHEYCEAIMRGEIQTKQELEAMVKSGRQAAFVTVKM</sequence>
<evidence type="ECO:0000313" key="3">
    <source>
        <dbReference type="EMBL" id="SPR01858.1"/>
    </source>
</evidence>